<protein>
    <recommendedName>
        <fullName evidence="4">Glycosyltransferase</fullName>
        <ecNumber evidence="4">2.4.1.-</ecNumber>
    </recommendedName>
</protein>
<dbReference type="InterPro" id="IPR002213">
    <property type="entry name" value="UDP_glucos_trans"/>
</dbReference>
<dbReference type="SUPFAM" id="SSF53756">
    <property type="entry name" value="UDP-Glycosyltransferase/glycogen phosphorylase"/>
    <property type="match status" value="1"/>
</dbReference>
<dbReference type="GO" id="GO:0035251">
    <property type="term" value="F:UDP-glucosyltransferase activity"/>
    <property type="evidence" value="ECO:0007669"/>
    <property type="project" value="TreeGrafter"/>
</dbReference>
<comment type="caution">
    <text evidence="5">The sequence shown here is derived from an EMBL/GenBank/DDBJ whole genome shotgun (WGS) entry which is preliminary data.</text>
</comment>
<organism evidence="5 6">
    <name type="scientific">Cinnamomum micranthum f. kanehirae</name>
    <dbReference type="NCBI Taxonomy" id="337451"/>
    <lineage>
        <taxon>Eukaryota</taxon>
        <taxon>Viridiplantae</taxon>
        <taxon>Streptophyta</taxon>
        <taxon>Embryophyta</taxon>
        <taxon>Tracheophyta</taxon>
        <taxon>Spermatophyta</taxon>
        <taxon>Magnoliopsida</taxon>
        <taxon>Magnoliidae</taxon>
        <taxon>Laurales</taxon>
        <taxon>Lauraceae</taxon>
        <taxon>Cinnamomum</taxon>
    </lineage>
</organism>
<dbReference type="Gene3D" id="3.40.50.2000">
    <property type="entry name" value="Glycogen Phosphorylase B"/>
    <property type="match status" value="3"/>
</dbReference>
<keyword evidence="2 3" id="KW-0808">Transferase</keyword>
<evidence type="ECO:0000256" key="3">
    <source>
        <dbReference type="RuleBase" id="RU003718"/>
    </source>
</evidence>
<comment type="similarity">
    <text evidence="1 3">Belongs to the UDP-glycosyltransferase family.</text>
</comment>
<dbReference type="OrthoDB" id="5835829at2759"/>
<proteinExistence type="inferred from homology"/>
<reference evidence="5 6" key="1">
    <citation type="journal article" date="2019" name="Nat. Plants">
        <title>Stout camphor tree genome fills gaps in understanding of flowering plant genome evolution.</title>
        <authorList>
            <person name="Chaw S.M."/>
            <person name="Liu Y.C."/>
            <person name="Wu Y.W."/>
            <person name="Wang H.Y."/>
            <person name="Lin C.I."/>
            <person name="Wu C.S."/>
            <person name="Ke H.M."/>
            <person name="Chang L.Y."/>
            <person name="Hsu C.Y."/>
            <person name="Yang H.T."/>
            <person name="Sudianto E."/>
            <person name="Hsu M.H."/>
            <person name="Wu K.P."/>
            <person name="Wang L.N."/>
            <person name="Leebens-Mack J.H."/>
            <person name="Tsai I.J."/>
        </authorList>
    </citation>
    <scope>NUCLEOTIDE SEQUENCE [LARGE SCALE GENOMIC DNA]</scope>
    <source>
        <strain evidence="6">cv. Chaw 1501</strain>
        <tissue evidence="5">Young leaves</tissue>
    </source>
</reference>
<dbReference type="PANTHER" id="PTHR48047:SF61">
    <property type="entry name" value="OS04G0273600 PROTEIN"/>
    <property type="match status" value="1"/>
</dbReference>
<evidence type="ECO:0000313" key="5">
    <source>
        <dbReference type="EMBL" id="RWR96083.1"/>
    </source>
</evidence>
<dbReference type="InterPro" id="IPR035595">
    <property type="entry name" value="UDP_glycos_trans_CS"/>
</dbReference>
<evidence type="ECO:0000256" key="1">
    <source>
        <dbReference type="ARBA" id="ARBA00009995"/>
    </source>
</evidence>
<accession>A0A3S3R6E2</accession>
<dbReference type="PROSITE" id="PS00375">
    <property type="entry name" value="UDPGT"/>
    <property type="match status" value="1"/>
</dbReference>
<sequence>MSQQSTNLQVLLLPFMAQGHFIPFLALAKLLENKTNHTISLITTPLNIQNLKSALPPTTTIRLTPLPFNSSDHGLPPFIENTASAPPHLFLPLIQASQSLQPAFDRLVADICRESPSLCIISDAFMSWSVETAKRQIHDDEFRLPDLPNVYLHRSQLSDVSRAADGSDFWSVFFRKQISFWKETEVMLLNTVEEVEEKALEQLRIKLKRVLAIGPVIPPPPPPSSWNPVSCINWLNQHPPNSVLYISFGSQNSIHPSQMMELAKGLEASEKPFIWVIKPPIGFDLKDHEFSPKWLPEGYEDRMAERKRGLLVKTWAPQMEILSHGSTGAFLSHCGWNSTLESLSWGVPIIGWPLSSEQFFNSKLVEEELGAGVEVARGSKAEIGGVDIARIIGLVMDEESEKGREVRKRAKEMMEMMKAATGEGEKL</sequence>
<dbReference type="EC" id="2.4.1.-" evidence="4"/>
<dbReference type="CDD" id="cd03784">
    <property type="entry name" value="GT1_Gtf-like"/>
    <property type="match status" value="1"/>
</dbReference>
<name>A0A3S3R6E2_9MAGN</name>
<dbReference type="AlphaFoldDB" id="A0A3S3R6E2"/>
<keyword evidence="6" id="KW-1185">Reference proteome</keyword>
<dbReference type="FunFam" id="3.40.50.2000:FF:000064">
    <property type="entry name" value="Glycosyltransferase"/>
    <property type="match status" value="1"/>
</dbReference>
<evidence type="ECO:0000256" key="4">
    <source>
        <dbReference type="RuleBase" id="RU362057"/>
    </source>
</evidence>
<dbReference type="PANTHER" id="PTHR48047">
    <property type="entry name" value="GLYCOSYLTRANSFERASE"/>
    <property type="match status" value="1"/>
</dbReference>
<keyword evidence="3" id="KW-0328">Glycosyltransferase</keyword>
<evidence type="ECO:0000313" key="6">
    <source>
        <dbReference type="Proteomes" id="UP000283530"/>
    </source>
</evidence>
<dbReference type="Pfam" id="PF00201">
    <property type="entry name" value="UDPGT"/>
    <property type="match status" value="1"/>
</dbReference>
<evidence type="ECO:0000256" key="2">
    <source>
        <dbReference type="ARBA" id="ARBA00022679"/>
    </source>
</evidence>
<gene>
    <name evidence="5" type="ORF">CKAN_02544900</name>
</gene>
<dbReference type="Proteomes" id="UP000283530">
    <property type="component" value="Unassembled WGS sequence"/>
</dbReference>
<dbReference type="EMBL" id="QPKB01000012">
    <property type="protein sequence ID" value="RWR96083.1"/>
    <property type="molecule type" value="Genomic_DNA"/>
</dbReference>